<dbReference type="SUPFAM" id="SSF53850">
    <property type="entry name" value="Periplasmic binding protein-like II"/>
    <property type="match status" value="1"/>
</dbReference>
<dbReference type="Pfam" id="PF00497">
    <property type="entry name" value="SBP_bac_3"/>
    <property type="match status" value="1"/>
</dbReference>
<dbReference type="EMBL" id="JBBNIN010000001">
    <property type="protein sequence ID" value="MEQ2709772.1"/>
    <property type="molecule type" value="Genomic_DNA"/>
</dbReference>
<dbReference type="SMART" id="SM00062">
    <property type="entry name" value="PBPb"/>
    <property type="match status" value="1"/>
</dbReference>
<keyword evidence="5" id="KW-1185">Reference proteome</keyword>
<dbReference type="Proteomes" id="UP001482154">
    <property type="component" value="Unassembled WGS sequence"/>
</dbReference>
<feature type="signal peptide" evidence="2">
    <location>
        <begin position="1"/>
        <end position="24"/>
    </location>
</feature>
<accession>A0ABV1ITY6</accession>
<organism evidence="4 5">
    <name type="scientific">Anaerostipes amylophilus</name>
    <dbReference type="NCBI Taxonomy" id="2981779"/>
    <lineage>
        <taxon>Bacteria</taxon>
        <taxon>Bacillati</taxon>
        <taxon>Bacillota</taxon>
        <taxon>Clostridia</taxon>
        <taxon>Lachnospirales</taxon>
        <taxon>Lachnospiraceae</taxon>
        <taxon>Anaerostipes</taxon>
    </lineage>
</organism>
<name>A0ABV1ITY6_9FIRM</name>
<dbReference type="PANTHER" id="PTHR35936">
    <property type="entry name" value="MEMBRANE-BOUND LYTIC MUREIN TRANSGLYCOSYLASE F"/>
    <property type="match status" value="1"/>
</dbReference>
<sequence length="274" mass="31110">MHLKKLMTGVMVFFLLGCFLCACGKTKDQTRKIIKDTNKKIIIGGDNYPPFNYTDENGNPAGIDVELAKEAFSRMGYKPVFVNIDWENKKNLVEQGKIDCIWACFSVTGRENDYHWAGPYMLSHEVVAVNNSSKIYKLSDLKNKVIAVQSTTKPEELFLKQTDPKIPKVKQVYSMENRELIYTSLGKGYVDAIAAHEISIRQYMSDYEAKYRILDEDILETGIGVAFAKNDQRGIEKELSKTLKAMVKDGSAKKILKKYVSDAEKYLEVSSLEK</sequence>
<comment type="caution">
    <text evidence="4">The sequence shown here is derived from an EMBL/GenBank/DDBJ whole genome shotgun (WGS) entry which is preliminary data.</text>
</comment>
<dbReference type="RefSeq" id="WP_117944936.1">
    <property type="nucleotide sequence ID" value="NZ_JBBNIN010000001.1"/>
</dbReference>
<feature type="chain" id="PRO_5046160640" evidence="2">
    <location>
        <begin position="25"/>
        <end position="274"/>
    </location>
</feature>
<evidence type="ECO:0000313" key="5">
    <source>
        <dbReference type="Proteomes" id="UP001482154"/>
    </source>
</evidence>
<evidence type="ECO:0000256" key="2">
    <source>
        <dbReference type="SAM" id="SignalP"/>
    </source>
</evidence>
<keyword evidence="1 2" id="KW-0732">Signal</keyword>
<feature type="domain" description="Solute-binding protein family 3/N-terminal" evidence="3">
    <location>
        <begin position="40"/>
        <end position="263"/>
    </location>
</feature>
<dbReference type="PROSITE" id="PS51257">
    <property type="entry name" value="PROKAR_LIPOPROTEIN"/>
    <property type="match status" value="1"/>
</dbReference>
<proteinExistence type="predicted"/>
<dbReference type="PANTHER" id="PTHR35936:SF34">
    <property type="entry name" value="ABC TRANSPORTER EXTRACELLULAR-BINDING PROTEIN YCKB-RELATED"/>
    <property type="match status" value="1"/>
</dbReference>
<dbReference type="Gene3D" id="3.40.190.10">
    <property type="entry name" value="Periplasmic binding protein-like II"/>
    <property type="match status" value="2"/>
</dbReference>
<protein>
    <submittedName>
        <fullName evidence="4">Transporter substrate-binding domain-containing protein</fullName>
    </submittedName>
</protein>
<reference evidence="4 5" key="1">
    <citation type="submission" date="2024-04" db="EMBL/GenBank/DDBJ databases">
        <title>Human intestinal bacterial collection.</title>
        <authorList>
            <person name="Pauvert C."/>
            <person name="Hitch T.C.A."/>
            <person name="Clavel T."/>
        </authorList>
    </citation>
    <scope>NUCLEOTIDE SEQUENCE [LARGE SCALE GENOMIC DNA]</scope>
    <source>
        <strain evidence="4 5">CLA-AA-H249</strain>
    </source>
</reference>
<dbReference type="InterPro" id="IPR001638">
    <property type="entry name" value="Solute-binding_3/MltF_N"/>
</dbReference>
<evidence type="ECO:0000256" key="1">
    <source>
        <dbReference type="ARBA" id="ARBA00022729"/>
    </source>
</evidence>
<evidence type="ECO:0000259" key="3">
    <source>
        <dbReference type="SMART" id="SM00062"/>
    </source>
</evidence>
<gene>
    <name evidence="4" type="ORF">AAAU51_01045</name>
</gene>
<evidence type="ECO:0000313" key="4">
    <source>
        <dbReference type="EMBL" id="MEQ2709772.1"/>
    </source>
</evidence>